<reference evidence="2 3" key="1">
    <citation type="submission" date="2019-07" db="EMBL/GenBank/DDBJ databases">
        <title>Lysobacter weifangensis sp. nov., isolated from bensulfuron-methyl contaminated farmland soil.</title>
        <authorList>
            <person name="Zhao H."/>
        </authorList>
    </citation>
    <scope>NUCLEOTIDE SEQUENCE [LARGE SCALE GENOMIC DNA]</scope>
    <source>
        <strain evidence="2 3">CC-Bw-6</strain>
    </source>
</reference>
<evidence type="ECO:0000313" key="3">
    <source>
        <dbReference type="Proteomes" id="UP000315891"/>
    </source>
</evidence>
<accession>A0A516V3I0</accession>
<protein>
    <submittedName>
        <fullName evidence="2">Uncharacterized protein</fullName>
    </submittedName>
</protein>
<name>A0A516V3I0_9GAMM</name>
<dbReference type="OrthoDB" id="5974215at2"/>
<keyword evidence="3" id="KW-1185">Reference proteome</keyword>
<dbReference type="AlphaFoldDB" id="A0A516V3I0"/>
<feature type="compositionally biased region" description="Basic and acidic residues" evidence="1">
    <location>
        <begin position="53"/>
        <end position="63"/>
    </location>
</feature>
<gene>
    <name evidence="2" type="ORF">FNZ56_03980</name>
</gene>
<evidence type="ECO:0000256" key="1">
    <source>
        <dbReference type="SAM" id="MobiDB-lite"/>
    </source>
</evidence>
<organism evidence="2 3">
    <name type="scientific">Pseudoluteimonas lycopersici</name>
    <dbReference type="NCBI Taxonomy" id="1324796"/>
    <lineage>
        <taxon>Bacteria</taxon>
        <taxon>Pseudomonadati</taxon>
        <taxon>Pseudomonadota</taxon>
        <taxon>Gammaproteobacteria</taxon>
        <taxon>Lysobacterales</taxon>
        <taxon>Lysobacteraceae</taxon>
        <taxon>Pseudoluteimonas</taxon>
    </lineage>
</organism>
<evidence type="ECO:0000313" key="2">
    <source>
        <dbReference type="EMBL" id="QDQ73090.1"/>
    </source>
</evidence>
<sequence>MKATARPATAGATRACPHCKATILESAAVCPACRGHLRYDSAAQAANAPETHSPLRVEGAIRHPGEGPAWEYSMLLTIRNARGEEVARQLVGVGALQPNEERTFTLSVEVSAPGRRR</sequence>
<dbReference type="RefSeq" id="WP_143878603.1">
    <property type="nucleotide sequence ID" value="NZ_BAABLZ010000001.1"/>
</dbReference>
<dbReference type="EMBL" id="CP041742">
    <property type="protein sequence ID" value="QDQ73090.1"/>
    <property type="molecule type" value="Genomic_DNA"/>
</dbReference>
<feature type="region of interest" description="Disordered" evidence="1">
    <location>
        <begin position="43"/>
        <end position="63"/>
    </location>
</feature>
<dbReference type="Proteomes" id="UP000315891">
    <property type="component" value="Chromosome"/>
</dbReference>
<proteinExistence type="predicted"/>